<dbReference type="OMA" id="PIAFLHI"/>
<evidence type="ECO:0000256" key="2">
    <source>
        <dbReference type="RuleBase" id="RU367049"/>
    </source>
</evidence>
<gene>
    <name evidence="5" type="ORF">AMAG_03131</name>
</gene>
<dbReference type="InterPro" id="IPR015360">
    <property type="entry name" value="XPC-bd"/>
</dbReference>
<dbReference type="GO" id="GO:0070628">
    <property type="term" value="F:proteasome binding"/>
    <property type="evidence" value="ECO:0007669"/>
    <property type="project" value="TreeGrafter"/>
</dbReference>
<dbReference type="PRINTS" id="PR01839">
    <property type="entry name" value="RAD23PROTEIN"/>
</dbReference>
<sequence length="175" mass="18610">MAVAPPLQRRPPTGAPAGPTPNKLFALAQQQAQQQQQQAQAGGIGGGAFDLTALANDPQVAQLRQMIQQNPQLLQPILGQLAASNPALMAMLQQNPQAVLSALLGEDVMIDDASDDEGGALPPGVQQIAVTEEDRAAIDRLVDLGFDRNLAIEAYLACDKNEELAANYLFENQFE</sequence>
<protein>
    <recommendedName>
        <fullName evidence="2">UV excision repair protein RAD23</fullName>
    </recommendedName>
</protein>
<dbReference type="InterPro" id="IPR006636">
    <property type="entry name" value="STI1_HS-bd"/>
</dbReference>
<dbReference type="GO" id="GO:0005829">
    <property type="term" value="C:cytosol"/>
    <property type="evidence" value="ECO:0007669"/>
    <property type="project" value="TreeGrafter"/>
</dbReference>
<dbReference type="PROSITE" id="PS50030">
    <property type="entry name" value="UBA"/>
    <property type="match status" value="1"/>
</dbReference>
<evidence type="ECO:0000256" key="1">
    <source>
        <dbReference type="ARBA" id="ARBA00023242"/>
    </source>
</evidence>
<dbReference type="PANTHER" id="PTHR10621:SF0">
    <property type="entry name" value="UV EXCISION REPAIR PROTEIN RAD23"/>
    <property type="match status" value="1"/>
</dbReference>
<proteinExistence type="inferred from homology"/>
<dbReference type="SUPFAM" id="SSF101238">
    <property type="entry name" value="XPC-binding domain"/>
    <property type="match status" value="1"/>
</dbReference>
<dbReference type="InterPro" id="IPR015940">
    <property type="entry name" value="UBA"/>
</dbReference>
<evidence type="ECO:0000256" key="3">
    <source>
        <dbReference type="SAM" id="MobiDB-lite"/>
    </source>
</evidence>
<dbReference type="AlphaFoldDB" id="A0A0L0S4H5"/>
<feature type="compositionally biased region" description="Low complexity" evidence="3">
    <location>
        <begin position="10"/>
        <end position="21"/>
    </location>
</feature>
<dbReference type="eggNOG" id="KOG0011">
    <property type="taxonomic scope" value="Eukaryota"/>
</dbReference>
<feature type="domain" description="UBA" evidence="4">
    <location>
        <begin position="132"/>
        <end position="172"/>
    </location>
</feature>
<keyword evidence="2" id="KW-0963">Cytoplasm</keyword>
<dbReference type="STRING" id="578462.A0A0L0S4H5"/>
<name>A0A0L0S4H5_ALLM3</name>
<feature type="region of interest" description="Disordered" evidence="3">
    <location>
        <begin position="1"/>
        <end position="22"/>
    </location>
</feature>
<dbReference type="InterPro" id="IPR009060">
    <property type="entry name" value="UBA-like_sf"/>
</dbReference>
<keyword evidence="2" id="KW-0227">DNA damage</keyword>
<keyword evidence="2" id="KW-0234">DNA repair</keyword>
<dbReference type="SMART" id="SM00165">
    <property type="entry name" value="UBA"/>
    <property type="match status" value="1"/>
</dbReference>
<dbReference type="Pfam" id="PF00627">
    <property type="entry name" value="UBA"/>
    <property type="match status" value="1"/>
</dbReference>
<dbReference type="CDD" id="cd14281">
    <property type="entry name" value="UBA2_Rad23_like"/>
    <property type="match status" value="1"/>
</dbReference>
<keyword evidence="6" id="KW-1185">Reference proteome</keyword>
<dbReference type="OrthoDB" id="419317at2759"/>
<keyword evidence="1 2" id="KW-0539">Nucleus</keyword>
<evidence type="ECO:0000259" key="4">
    <source>
        <dbReference type="PROSITE" id="PS50030"/>
    </source>
</evidence>
<dbReference type="VEuPathDB" id="FungiDB:AMAG_03131"/>
<evidence type="ECO:0000313" key="5">
    <source>
        <dbReference type="EMBL" id="KNE57412.1"/>
    </source>
</evidence>
<comment type="subcellular location">
    <subcellularLocation>
        <location evidence="2">Nucleus</location>
    </subcellularLocation>
    <subcellularLocation>
        <location evidence="2">Cytoplasm</location>
    </subcellularLocation>
</comment>
<organism evidence="5 6">
    <name type="scientific">Allomyces macrogynus (strain ATCC 38327)</name>
    <name type="common">Allomyces javanicus var. macrogynus</name>
    <dbReference type="NCBI Taxonomy" id="578462"/>
    <lineage>
        <taxon>Eukaryota</taxon>
        <taxon>Fungi</taxon>
        <taxon>Fungi incertae sedis</taxon>
        <taxon>Blastocladiomycota</taxon>
        <taxon>Blastocladiomycetes</taxon>
        <taxon>Blastocladiales</taxon>
        <taxon>Blastocladiaceae</taxon>
        <taxon>Allomyces</taxon>
    </lineage>
</organism>
<accession>A0A0L0S4H5</accession>
<dbReference type="GO" id="GO:0043161">
    <property type="term" value="P:proteasome-mediated ubiquitin-dependent protein catabolic process"/>
    <property type="evidence" value="ECO:0007669"/>
    <property type="project" value="UniProtKB-UniRule"/>
</dbReference>
<dbReference type="InterPro" id="IPR004806">
    <property type="entry name" value="Rad23"/>
</dbReference>
<dbReference type="GO" id="GO:0006289">
    <property type="term" value="P:nucleotide-excision repair"/>
    <property type="evidence" value="ECO:0007669"/>
    <property type="project" value="UniProtKB-UniRule"/>
</dbReference>
<dbReference type="Gene3D" id="1.10.10.540">
    <property type="entry name" value="XPC-binding domain"/>
    <property type="match status" value="1"/>
</dbReference>
<dbReference type="Pfam" id="PF09280">
    <property type="entry name" value="XPC-binding"/>
    <property type="match status" value="1"/>
</dbReference>
<dbReference type="EMBL" id="GG745331">
    <property type="protein sequence ID" value="KNE57412.1"/>
    <property type="molecule type" value="Genomic_DNA"/>
</dbReference>
<dbReference type="SMART" id="SM00727">
    <property type="entry name" value="STI1"/>
    <property type="match status" value="1"/>
</dbReference>
<comment type="similarity">
    <text evidence="2">Belongs to the RAD23 family.</text>
</comment>
<reference evidence="5 6" key="1">
    <citation type="submission" date="2009-11" db="EMBL/GenBank/DDBJ databases">
        <title>Annotation of Allomyces macrogynus ATCC 38327.</title>
        <authorList>
            <consortium name="The Broad Institute Genome Sequencing Platform"/>
            <person name="Russ C."/>
            <person name="Cuomo C."/>
            <person name="Burger G."/>
            <person name="Gray M.W."/>
            <person name="Holland P.W.H."/>
            <person name="King N."/>
            <person name="Lang F.B.F."/>
            <person name="Roger A.J."/>
            <person name="Ruiz-Trillo I."/>
            <person name="Young S.K."/>
            <person name="Zeng Q."/>
            <person name="Gargeya S."/>
            <person name="Fitzgerald M."/>
            <person name="Haas B."/>
            <person name="Abouelleil A."/>
            <person name="Alvarado L."/>
            <person name="Arachchi H.M."/>
            <person name="Berlin A."/>
            <person name="Chapman S.B."/>
            <person name="Gearin G."/>
            <person name="Goldberg J."/>
            <person name="Griggs A."/>
            <person name="Gujja S."/>
            <person name="Hansen M."/>
            <person name="Heiman D."/>
            <person name="Howarth C."/>
            <person name="Larimer J."/>
            <person name="Lui A."/>
            <person name="MacDonald P.J.P."/>
            <person name="McCowen C."/>
            <person name="Montmayeur A."/>
            <person name="Murphy C."/>
            <person name="Neiman D."/>
            <person name="Pearson M."/>
            <person name="Priest M."/>
            <person name="Roberts A."/>
            <person name="Saif S."/>
            <person name="Shea T."/>
            <person name="Sisk P."/>
            <person name="Stolte C."/>
            <person name="Sykes S."/>
            <person name="Wortman J."/>
            <person name="Nusbaum C."/>
            <person name="Birren B."/>
        </authorList>
    </citation>
    <scope>NUCLEOTIDE SEQUENCE [LARGE SCALE GENOMIC DNA]</scope>
    <source>
        <strain evidence="5 6">ATCC 38327</strain>
    </source>
</reference>
<evidence type="ECO:0000313" key="6">
    <source>
        <dbReference type="Proteomes" id="UP000054350"/>
    </source>
</evidence>
<reference evidence="6" key="2">
    <citation type="submission" date="2009-11" db="EMBL/GenBank/DDBJ databases">
        <title>The Genome Sequence of Allomyces macrogynus strain ATCC 38327.</title>
        <authorList>
            <consortium name="The Broad Institute Genome Sequencing Platform"/>
            <person name="Russ C."/>
            <person name="Cuomo C."/>
            <person name="Shea T."/>
            <person name="Young S.K."/>
            <person name="Zeng Q."/>
            <person name="Koehrsen M."/>
            <person name="Haas B."/>
            <person name="Borodovsky M."/>
            <person name="Guigo R."/>
            <person name="Alvarado L."/>
            <person name="Berlin A."/>
            <person name="Borenstein D."/>
            <person name="Chen Z."/>
            <person name="Engels R."/>
            <person name="Freedman E."/>
            <person name="Gellesch M."/>
            <person name="Goldberg J."/>
            <person name="Griggs A."/>
            <person name="Gujja S."/>
            <person name="Heiman D."/>
            <person name="Hepburn T."/>
            <person name="Howarth C."/>
            <person name="Jen D."/>
            <person name="Larson L."/>
            <person name="Lewis B."/>
            <person name="Mehta T."/>
            <person name="Park D."/>
            <person name="Pearson M."/>
            <person name="Roberts A."/>
            <person name="Saif S."/>
            <person name="Shenoy N."/>
            <person name="Sisk P."/>
            <person name="Stolte C."/>
            <person name="Sykes S."/>
            <person name="Walk T."/>
            <person name="White J."/>
            <person name="Yandava C."/>
            <person name="Burger G."/>
            <person name="Gray M.W."/>
            <person name="Holland P.W.H."/>
            <person name="King N."/>
            <person name="Lang F.B.F."/>
            <person name="Roger A.J."/>
            <person name="Ruiz-Trillo I."/>
            <person name="Lander E."/>
            <person name="Nusbaum C."/>
        </authorList>
    </citation>
    <scope>NUCLEOTIDE SEQUENCE [LARGE SCALE GENOMIC DNA]</scope>
    <source>
        <strain evidence="6">ATCC 38327</strain>
    </source>
</reference>
<dbReference type="PANTHER" id="PTHR10621">
    <property type="entry name" value="UV EXCISION REPAIR PROTEIN RAD23"/>
    <property type="match status" value="1"/>
</dbReference>
<dbReference type="GO" id="GO:0003684">
    <property type="term" value="F:damaged DNA binding"/>
    <property type="evidence" value="ECO:0007669"/>
    <property type="project" value="UniProtKB-UniRule"/>
</dbReference>
<dbReference type="GO" id="GO:0043130">
    <property type="term" value="F:ubiquitin binding"/>
    <property type="evidence" value="ECO:0007669"/>
    <property type="project" value="UniProtKB-UniRule"/>
</dbReference>
<dbReference type="Gene3D" id="1.10.8.10">
    <property type="entry name" value="DNA helicase RuvA subunit, C-terminal domain"/>
    <property type="match status" value="1"/>
</dbReference>
<comment type="function">
    <text evidence="2">Multiubiquitin chain receptor involved in modulation of proteasomal degradation. Involved in nucleotide excision repair.</text>
</comment>
<dbReference type="GO" id="GO:0005654">
    <property type="term" value="C:nucleoplasm"/>
    <property type="evidence" value="ECO:0007669"/>
    <property type="project" value="TreeGrafter"/>
</dbReference>
<dbReference type="SUPFAM" id="SSF46934">
    <property type="entry name" value="UBA-like"/>
    <property type="match status" value="1"/>
</dbReference>
<dbReference type="Proteomes" id="UP000054350">
    <property type="component" value="Unassembled WGS sequence"/>
</dbReference>
<dbReference type="InterPro" id="IPR036353">
    <property type="entry name" value="XPC-bd_sf"/>
</dbReference>
<dbReference type="FunFam" id="1.10.8.10:FF:000002">
    <property type="entry name" value="UV excision repair protein RAD23 homolog"/>
    <property type="match status" value="1"/>
</dbReference>
<dbReference type="GO" id="GO:0031593">
    <property type="term" value="F:polyubiquitin modification-dependent protein binding"/>
    <property type="evidence" value="ECO:0007669"/>
    <property type="project" value="UniProtKB-UniRule"/>
</dbReference>